<dbReference type="EMBL" id="WXFA01000048">
    <property type="protein sequence ID" value="MBM3095558.1"/>
    <property type="molecule type" value="Genomic_DNA"/>
</dbReference>
<dbReference type="RefSeq" id="WP_057223610.1">
    <property type="nucleotide sequence ID" value="NZ_CP083373.1"/>
</dbReference>
<dbReference type="GO" id="GO:0000976">
    <property type="term" value="F:transcription cis-regulatory region binding"/>
    <property type="evidence" value="ECO:0007669"/>
    <property type="project" value="TreeGrafter"/>
</dbReference>
<dbReference type="SMART" id="SM00354">
    <property type="entry name" value="HTH_LACI"/>
    <property type="match status" value="1"/>
</dbReference>
<evidence type="ECO:0000256" key="2">
    <source>
        <dbReference type="ARBA" id="ARBA00023125"/>
    </source>
</evidence>
<dbReference type="Proteomes" id="UP000744980">
    <property type="component" value="Unassembled WGS sequence"/>
</dbReference>
<name>A0AAW4FW37_9HYPH</name>
<dbReference type="GO" id="GO:0003700">
    <property type="term" value="F:DNA-binding transcription factor activity"/>
    <property type="evidence" value="ECO:0007669"/>
    <property type="project" value="TreeGrafter"/>
</dbReference>
<gene>
    <name evidence="5" type="ORF">GFB56_33090</name>
</gene>
<dbReference type="Pfam" id="PF00356">
    <property type="entry name" value="LacI"/>
    <property type="match status" value="1"/>
</dbReference>
<keyword evidence="3" id="KW-0804">Transcription</keyword>
<evidence type="ECO:0000313" key="6">
    <source>
        <dbReference type="Proteomes" id="UP000744980"/>
    </source>
</evidence>
<dbReference type="InterPro" id="IPR046335">
    <property type="entry name" value="LacI/GalR-like_sensor"/>
</dbReference>
<evidence type="ECO:0000259" key="4">
    <source>
        <dbReference type="PROSITE" id="PS50932"/>
    </source>
</evidence>
<sequence length="342" mass="37276">MRLKDFAEKLGLSPTTVSRALAGYPEVREKTRQRVLKEASRFGYRPNSTAVRLATGKAGAIGIIFDRSLAYQTAEFITGVGRALVARECEMLIAPVASGSQDSDIEMCDRLAKGGRVDAVILSSPLAGDARITSLLEQRVPFLTYGQLPECSDHAWFDIDSVGLAKLATEHLLDLAHQRIALINGPQELAFSSQRHRGYREALAERALPYDTEIVANGDLTDENGFVVGRSFFEQHPRPTAVVTGSTTSALGVYRAAKACGLIVGRDVSVVAHDDRLAYLRAEHMSPTLSATRSSLHRAGMRAGELILELLAGRPANEIHELWPANFVQGQSTARHHGRRSH</sequence>
<dbReference type="InterPro" id="IPR010982">
    <property type="entry name" value="Lambda_DNA-bd_dom_sf"/>
</dbReference>
<evidence type="ECO:0000313" key="5">
    <source>
        <dbReference type="EMBL" id="MBM3095558.1"/>
    </source>
</evidence>
<accession>A0AAW4FW37</accession>
<dbReference type="Gene3D" id="1.10.260.40">
    <property type="entry name" value="lambda repressor-like DNA-binding domains"/>
    <property type="match status" value="1"/>
</dbReference>
<dbReference type="InterPro" id="IPR000843">
    <property type="entry name" value="HTH_LacI"/>
</dbReference>
<keyword evidence="2" id="KW-0238">DNA-binding</keyword>
<dbReference type="InterPro" id="IPR028082">
    <property type="entry name" value="Peripla_BP_I"/>
</dbReference>
<dbReference type="Pfam" id="PF13377">
    <property type="entry name" value="Peripla_BP_3"/>
    <property type="match status" value="1"/>
</dbReference>
<feature type="domain" description="HTH lacI-type" evidence="4">
    <location>
        <begin position="1"/>
        <end position="55"/>
    </location>
</feature>
<dbReference type="CDD" id="cd01392">
    <property type="entry name" value="HTH_LacI"/>
    <property type="match status" value="1"/>
</dbReference>
<reference evidence="5 6" key="1">
    <citation type="submission" date="2020-01" db="EMBL/GenBank/DDBJ databases">
        <title>Draft genome assembly of Ensifer adhaerens T173.</title>
        <authorList>
            <person name="Craig J.E."/>
            <person name="Stinchcombe J.R."/>
        </authorList>
    </citation>
    <scope>NUCLEOTIDE SEQUENCE [LARGE SCALE GENOMIC DNA]</scope>
    <source>
        <strain evidence="5 6">T173</strain>
    </source>
</reference>
<keyword evidence="6" id="KW-1185">Reference proteome</keyword>
<dbReference type="PROSITE" id="PS50932">
    <property type="entry name" value="HTH_LACI_2"/>
    <property type="match status" value="1"/>
</dbReference>
<evidence type="ECO:0000256" key="1">
    <source>
        <dbReference type="ARBA" id="ARBA00023015"/>
    </source>
</evidence>
<dbReference type="SUPFAM" id="SSF53822">
    <property type="entry name" value="Periplasmic binding protein-like I"/>
    <property type="match status" value="1"/>
</dbReference>
<keyword evidence="1" id="KW-0805">Transcription regulation</keyword>
<dbReference type="PANTHER" id="PTHR30146">
    <property type="entry name" value="LACI-RELATED TRANSCRIPTIONAL REPRESSOR"/>
    <property type="match status" value="1"/>
</dbReference>
<dbReference type="SUPFAM" id="SSF47413">
    <property type="entry name" value="lambda repressor-like DNA-binding domains"/>
    <property type="match status" value="1"/>
</dbReference>
<protein>
    <submittedName>
        <fullName evidence="5">Substrate-binding domain-containing protein</fullName>
    </submittedName>
</protein>
<dbReference type="AlphaFoldDB" id="A0AAW4FW37"/>
<proteinExistence type="predicted"/>
<dbReference type="PANTHER" id="PTHR30146:SF109">
    <property type="entry name" value="HTH-TYPE TRANSCRIPTIONAL REGULATOR GALS"/>
    <property type="match status" value="1"/>
</dbReference>
<evidence type="ECO:0000256" key="3">
    <source>
        <dbReference type="ARBA" id="ARBA00023163"/>
    </source>
</evidence>
<dbReference type="Gene3D" id="3.40.50.2300">
    <property type="match status" value="2"/>
</dbReference>
<organism evidence="5 6">
    <name type="scientific">Ensifer canadensis</name>
    <dbReference type="NCBI Taxonomy" id="555315"/>
    <lineage>
        <taxon>Bacteria</taxon>
        <taxon>Pseudomonadati</taxon>
        <taxon>Pseudomonadota</taxon>
        <taxon>Alphaproteobacteria</taxon>
        <taxon>Hyphomicrobiales</taxon>
        <taxon>Rhizobiaceae</taxon>
        <taxon>Sinorhizobium/Ensifer group</taxon>
        <taxon>Ensifer</taxon>
    </lineage>
</organism>
<comment type="caution">
    <text evidence="5">The sequence shown here is derived from an EMBL/GenBank/DDBJ whole genome shotgun (WGS) entry which is preliminary data.</text>
</comment>
<dbReference type="CDD" id="cd20010">
    <property type="entry name" value="PBP1_AglR-like"/>
    <property type="match status" value="1"/>
</dbReference>